<comment type="caution">
    <text evidence="2">The sequence shown here is derived from an EMBL/GenBank/DDBJ whole genome shotgun (WGS) entry which is preliminary data.</text>
</comment>
<accession>A0ABR1R3M2</accession>
<feature type="compositionally biased region" description="Polar residues" evidence="1">
    <location>
        <begin position="96"/>
        <end position="113"/>
    </location>
</feature>
<dbReference type="EMBL" id="JAQQWI010000019">
    <property type="protein sequence ID" value="KAK7998820.1"/>
    <property type="molecule type" value="Genomic_DNA"/>
</dbReference>
<gene>
    <name evidence="2" type="ORF">PG991_014495</name>
</gene>
<organism evidence="2 3">
    <name type="scientific">Apiospora marii</name>
    <dbReference type="NCBI Taxonomy" id="335849"/>
    <lineage>
        <taxon>Eukaryota</taxon>
        <taxon>Fungi</taxon>
        <taxon>Dikarya</taxon>
        <taxon>Ascomycota</taxon>
        <taxon>Pezizomycotina</taxon>
        <taxon>Sordariomycetes</taxon>
        <taxon>Xylariomycetidae</taxon>
        <taxon>Amphisphaeriales</taxon>
        <taxon>Apiosporaceae</taxon>
        <taxon>Apiospora</taxon>
    </lineage>
</organism>
<evidence type="ECO:0000256" key="1">
    <source>
        <dbReference type="SAM" id="MobiDB-lite"/>
    </source>
</evidence>
<evidence type="ECO:0000313" key="3">
    <source>
        <dbReference type="Proteomes" id="UP001396898"/>
    </source>
</evidence>
<protein>
    <submittedName>
        <fullName evidence="2">Uncharacterized protein</fullName>
    </submittedName>
</protein>
<feature type="region of interest" description="Disordered" evidence="1">
    <location>
        <begin position="82"/>
        <end position="113"/>
    </location>
</feature>
<evidence type="ECO:0000313" key="2">
    <source>
        <dbReference type="EMBL" id="KAK7998820.1"/>
    </source>
</evidence>
<name>A0ABR1R3M2_9PEZI</name>
<sequence>MSTGGTVFSSTITCLEHVPRENNHSSESVTYTGAVRPLFTASIVYVRILVKNLNNISAWNNHIPCSVLQCIKLGMRSVKTPSTAVARETRHPPVVITTSARDSGATSQGLDSA</sequence>
<proteinExistence type="predicted"/>
<keyword evidence="3" id="KW-1185">Reference proteome</keyword>
<reference evidence="2 3" key="1">
    <citation type="submission" date="2023-01" db="EMBL/GenBank/DDBJ databases">
        <title>Analysis of 21 Apiospora genomes using comparative genomics revels a genus with tremendous synthesis potential of carbohydrate active enzymes and secondary metabolites.</title>
        <authorList>
            <person name="Sorensen T."/>
        </authorList>
    </citation>
    <scope>NUCLEOTIDE SEQUENCE [LARGE SCALE GENOMIC DNA]</scope>
    <source>
        <strain evidence="2 3">CBS 20057</strain>
    </source>
</reference>
<dbReference type="Proteomes" id="UP001396898">
    <property type="component" value="Unassembled WGS sequence"/>
</dbReference>